<dbReference type="RefSeq" id="WP_226395427.1">
    <property type="nucleotide sequence ID" value="NZ_JADCKL010000012.1"/>
</dbReference>
<feature type="transmembrane region" description="Helical" evidence="5">
    <location>
        <begin position="144"/>
        <end position="169"/>
    </location>
</feature>
<comment type="subcellular location">
    <subcellularLocation>
        <location evidence="1">Membrane</location>
        <topology evidence="1">Multi-pass membrane protein</topology>
    </subcellularLocation>
</comment>
<name>A0ABR9RMA6_9FIRM</name>
<evidence type="ECO:0000256" key="2">
    <source>
        <dbReference type="ARBA" id="ARBA00022692"/>
    </source>
</evidence>
<keyword evidence="3 5" id="KW-1133">Transmembrane helix</keyword>
<evidence type="ECO:0000256" key="1">
    <source>
        <dbReference type="ARBA" id="ARBA00004141"/>
    </source>
</evidence>
<feature type="transmembrane region" description="Helical" evidence="5">
    <location>
        <begin position="78"/>
        <end position="95"/>
    </location>
</feature>
<reference evidence="7 8" key="1">
    <citation type="submission" date="2020-10" db="EMBL/GenBank/DDBJ databases">
        <title>ChiBAC.</title>
        <authorList>
            <person name="Zenner C."/>
            <person name="Hitch T.C.A."/>
            <person name="Clavel T."/>
        </authorList>
    </citation>
    <scope>NUCLEOTIDE SEQUENCE [LARGE SCALE GENOMIC DNA]</scope>
    <source>
        <strain evidence="7 8">DSM 108991</strain>
    </source>
</reference>
<gene>
    <name evidence="7" type="ORF">INF30_12235</name>
</gene>
<feature type="transmembrane region" description="Helical" evidence="5">
    <location>
        <begin position="21"/>
        <end position="46"/>
    </location>
</feature>
<feature type="domain" description="ABC-2 type transporter transmembrane" evidence="6">
    <location>
        <begin position="68"/>
        <end position="257"/>
    </location>
</feature>
<evidence type="ECO:0000259" key="6">
    <source>
        <dbReference type="Pfam" id="PF12698"/>
    </source>
</evidence>
<evidence type="ECO:0000313" key="7">
    <source>
        <dbReference type="EMBL" id="MBE5064023.1"/>
    </source>
</evidence>
<feature type="transmembrane region" description="Helical" evidence="5">
    <location>
        <begin position="175"/>
        <end position="195"/>
    </location>
</feature>
<accession>A0ABR9RMA6</accession>
<evidence type="ECO:0000256" key="5">
    <source>
        <dbReference type="SAM" id="Phobius"/>
    </source>
</evidence>
<feature type="transmembrane region" description="Helical" evidence="5">
    <location>
        <begin position="235"/>
        <end position="253"/>
    </location>
</feature>
<sequence>MSNLANEIVKKDIFSVLGNKRLICLISLVPVILTLVMPSILIIYVAKSNIELDRFYSVLKQPIIDSMENFTKYEQKELIIAFFIDNILPIFFLLIPTMSSSIISANSFVGEKEKGTLETLYLSPIKVQDIFIAKVKVSIIFSMALNIIVFFVMCIELNILLSVLGFQYFVPGVRWGILLLITSLAITILSTTFVIKSSKKSETAEEAQQSAVFIILPIMALVVGQFAGLIFISDLLVIVVSLVLLIFSLAMLIRASSKVDYNC</sequence>
<dbReference type="Proteomes" id="UP000758652">
    <property type="component" value="Unassembled WGS sequence"/>
</dbReference>
<proteinExistence type="predicted"/>
<keyword evidence="4 5" id="KW-0472">Membrane</keyword>
<comment type="caution">
    <text evidence="7">The sequence shown here is derived from an EMBL/GenBank/DDBJ whole genome shotgun (WGS) entry which is preliminary data.</text>
</comment>
<dbReference type="Pfam" id="PF12698">
    <property type="entry name" value="ABC2_membrane_3"/>
    <property type="match status" value="1"/>
</dbReference>
<keyword evidence="2 5" id="KW-0812">Transmembrane</keyword>
<protein>
    <recommendedName>
        <fullName evidence="6">ABC-2 type transporter transmembrane domain-containing protein</fullName>
    </recommendedName>
</protein>
<evidence type="ECO:0000256" key="4">
    <source>
        <dbReference type="ARBA" id="ARBA00023136"/>
    </source>
</evidence>
<dbReference type="EMBL" id="JADCKL010000012">
    <property type="protein sequence ID" value="MBE5064023.1"/>
    <property type="molecule type" value="Genomic_DNA"/>
</dbReference>
<feature type="transmembrane region" description="Helical" evidence="5">
    <location>
        <begin position="207"/>
        <end position="229"/>
    </location>
</feature>
<organism evidence="7 8">
    <name type="scientific">Claveliimonas monacensis</name>
    <dbReference type="NCBI Taxonomy" id="2779351"/>
    <lineage>
        <taxon>Bacteria</taxon>
        <taxon>Bacillati</taxon>
        <taxon>Bacillota</taxon>
        <taxon>Clostridia</taxon>
        <taxon>Lachnospirales</taxon>
        <taxon>Lachnospiraceae</taxon>
        <taxon>Claveliimonas</taxon>
    </lineage>
</organism>
<dbReference type="InterPro" id="IPR013525">
    <property type="entry name" value="ABC2_TM"/>
</dbReference>
<evidence type="ECO:0000313" key="8">
    <source>
        <dbReference type="Proteomes" id="UP000758652"/>
    </source>
</evidence>
<evidence type="ECO:0000256" key="3">
    <source>
        <dbReference type="ARBA" id="ARBA00022989"/>
    </source>
</evidence>
<keyword evidence="8" id="KW-1185">Reference proteome</keyword>